<organism evidence="4 5">
    <name type="scientific">Streptomyces iconiensis</name>
    <dbReference type="NCBI Taxonomy" id="1384038"/>
    <lineage>
        <taxon>Bacteria</taxon>
        <taxon>Bacillati</taxon>
        <taxon>Actinomycetota</taxon>
        <taxon>Actinomycetes</taxon>
        <taxon>Kitasatosporales</taxon>
        <taxon>Streptomycetaceae</taxon>
        <taxon>Streptomyces</taxon>
    </lineage>
</organism>
<dbReference type="GO" id="GO:0004519">
    <property type="term" value="F:endonuclease activity"/>
    <property type="evidence" value="ECO:0007669"/>
    <property type="project" value="UniProtKB-KW"/>
</dbReference>
<dbReference type="Pfam" id="PF03372">
    <property type="entry name" value="Exo_endo_phos"/>
    <property type="match status" value="1"/>
</dbReference>
<dbReference type="Proteomes" id="UP001214441">
    <property type="component" value="Unassembled WGS sequence"/>
</dbReference>
<keyword evidence="5" id="KW-1185">Reference proteome</keyword>
<keyword evidence="4" id="KW-0378">Hydrolase</keyword>
<reference evidence="4 5" key="1">
    <citation type="submission" date="2023-05" db="EMBL/GenBank/DDBJ databases">
        <title>Streptantibioticus silvisoli sp. nov., acidotolerant actinomycetes 1 from pine litter.</title>
        <authorList>
            <person name="Swiecimska M."/>
            <person name="Golinska P."/>
            <person name="Sangal V."/>
            <person name="Wachnowicz B."/>
            <person name="Goodfellow M."/>
        </authorList>
    </citation>
    <scope>NUCLEOTIDE SEQUENCE [LARGE SCALE GENOMIC DNA]</scope>
    <source>
        <strain evidence="4 5">DSM 42109</strain>
    </source>
</reference>
<gene>
    <name evidence="4" type="ORF">NMN56_021405</name>
</gene>
<dbReference type="Gene3D" id="3.60.10.10">
    <property type="entry name" value="Endonuclease/exonuclease/phosphatase"/>
    <property type="match status" value="1"/>
</dbReference>
<dbReference type="CDD" id="cd00257">
    <property type="entry name" value="beta-trefoil_FSCN-like"/>
    <property type="match status" value="1"/>
</dbReference>
<feature type="chain" id="PRO_5047413214" evidence="2">
    <location>
        <begin position="25"/>
        <end position="492"/>
    </location>
</feature>
<dbReference type="RefSeq" id="WP_274042000.1">
    <property type="nucleotide sequence ID" value="NZ_JANCPR020000021.1"/>
</dbReference>
<dbReference type="InterPro" id="IPR008999">
    <property type="entry name" value="Actin-crosslinking"/>
</dbReference>
<proteinExistence type="predicted"/>
<accession>A0ABT6ZZH3</accession>
<feature type="domain" description="Endonuclease/exonuclease/phosphatase" evidence="3">
    <location>
        <begin position="209"/>
        <end position="480"/>
    </location>
</feature>
<feature type="signal peptide" evidence="2">
    <location>
        <begin position="1"/>
        <end position="24"/>
    </location>
</feature>
<keyword evidence="2" id="KW-0732">Signal</keyword>
<evidence type="ECO:0000313" key="5">
    <source>
        <dbReference type="Proteomes" id="UP001214441"/>
    </source>
</evidence>
<protein>
    <submittedName>
        <fullName evidence="4">Endonuclease/exonuclease/phosphatase family protein</fullName>
    </submittedName>
</protein>
<dbReference type="InterPro" id="IPR036691">
    <property type="entry name" value="Endo/exonu/phosph_ase_sf"/>
</dbReference>
<comment type="caution">
    <text evidence="4">The sequence shown here is derived from an EMBL/GenBank/DDBJ whole genome shotgun (WGS) entry which is preliminary data.</text>
</comment>
<dbReference type="SUPFAM" id="SSF56219">
    <property type="entry name" value="DNase I-like"/>
    <property type="match status" value="1"/>
</dbReference>
<evidence type="ECO:0000313" key="4">
    <source>
        <dbReference type="EMBL" id="MDJ1134478.1"/>
    </source>
</evidence>
<dbReference type="SUPFAM" id="SSF50405">
    <property type="entry name" value="Actin-crosslinking proteins"/>
    <property type="match status" value="1"/>
</dbReference>
<keyword evidence="4" id="KW-0540">Nuclease</keyword>
<evidence type="ECO:0000259" key="3">
    <source>
        <dbReference type="Pfam" id="PF03372"/>
    </source>
</evidence>
<sequence length="492" mass="52896">MRRILCLFLAFCGLMAVLSVPSAAAGKATEVSADAEAVAKSAGQKWALKSLSNGKYVSVEMEDSGKYEWRLRARADSAGAGERFTLHTNHAARTMGLRSASTGFFATAEFSDADDRKGMLRARGGTLGSWQQFQPDFTKLSDGAYQVTFKSVATGHEREYVDVGDDGTLAARSSAPGQRAQFALVPVRGTANDSPPAPRSAPAGALNVMTWNVCANNTNCHWTNRLAGYKELNSQIKGRLKDPQGGGLPDVVLFQEFCEKHAKRVEEMLEESTGRGWNVRFAPIHRREGGPLIQTQCKMAGPEGGKLDRGAYGVALAVPDDNVWYQRFDFTSPSDKEQRTALCAALPSRAVMACTGHLSAGKGYDDEDGSVRRTQAVELRKLADGWAARGYRPVFGGDMNLVPPYPEADVDKGGPSDALNPVYDRYLECDQKSPDAPRTGAPTANGSGGVPTRKLDYLFGPNSASFSRCSVSATSGLSDHWTLYGTLSLPAT</sequence>
<feature type="region of interest" description="Disordered" evidence="1">
    <location>
        <begin position="430"/>
        <end position="451"/>
    </location>
</feature>
<dbReference type="Gene3D" id="2.80.10.50">
    <property type="match status" value="1"/>
</dbReference>
<keyword evidence="4" id="KW-0255">Endonuclease</keyword>
<dbReference type="InterPro" id="IPR005135">
    <property type="entry name" value="Endo/exonuclease/phosphatase"/>
</dbReference>
<name>A0ABT6ZZH3_9ACTN</name>
<evidence type="ECO:0000256" key="1">
    <source>
        <dbReference type="SAM" id="MobiDB-lite"/>
    </source>
</evidence>
<evidence type="ECO:0000256" key="2">
    <source>
        <dbReference type="SAM" id="SignalP"/>
    </source>
</evidence>
<dbReference type="EMBL" id="JANCPR020000021">
    <property type="protein sequence ID" value="MDJ1134478.1"/>
    <property type="molecule type" value="Genomic_DNA"/>
</dbReference>